<evidence type="ECO:0000256" key="1">
    <source>
        <dbReference type="SAM" id="MobiDB-lite"/>
    </source>
</evidence>
<protein>
    <submittedName>
        <fullName evidence="2">G10933 protein</fullName>
    </submittedName>
</protein>
<dbReference type="Pfam" id="PF04031">
    <property type="entry name" value="Las1"/>
    <property type="match status" value="1"/>
</dbReference>
<dbReference type="PANTHER" id="PTHR15002">
    <property type="entry name" value="RIBOSOMAL BIOGENESIS PROTEIN LAS1L"/>
    <property type="match status" value="1"/>
</dbReference>
<dbReference type="InterPro" id="IPR007174">
    <property type="entry name" value="Las1"/>
</dbReference>
<accession>A0ABP1G6Z7</accession>
<feature type="region of interest" description="Disordered" evidence="1">
    <location>
        <begin position="430"/>
        <end position="454"/>
    </location>
</feature>
<name>A0ABP1G6Z7_9CHLO</name>
<keyword evidence="3" id="KW-1185">Reference proteome</keyword>
<sequence>MPLGRLVPWSSWDEWERVRGGLFSADTAQLRRALKQVSAWEARGKLPLGADMTAAIQRMRLRDPALTSPEQQACQRLSAEQESMLRMQYALAIIRLVNGISDSAQKGTVAKSVANLAETAGLPRILVDIRHEASHNELPSLALLRLGAATALAWLSQSYWQQQADHVTLRKSQIHDLLQAYVQSHQECLGRSQDAHGKPDEFGNAAPAQLDAGTSAAEGQKLRREILSQLLSKVQSNAASLVEPLLGIGMLDVSAACPEVAQDTTPEGAAAVALWQATLKDLSAVWPSLCQRLLARAVQDIAEAPTCWKSHAWIQLLLEGPPHKQSMKEGLGHKSKRRKKAAADCDQDPLLTSLWMPSKRLLLSSLSSCIQASASAGKPTSEGTIRPSALQRSVDLILGKLRSTALASNTSEHLKVLADLASTTAANLHGSDTMREDSDMTDAAPHPPADPSKAGPCLGEAIAQQQMLVQQHSLTKDPNGQRTSGWGVAESWAPCAIGMMPCDKSPTGRAPNTVLEPTTVAASELPQSRDPAMQPQHSRLAGSEAQAASAEYFPSERAAEDNAFDHTTAAQMHKSDLATGKSQAMEEDSCYFSRVDQLCAIGRPDLSAITTSMQVTAAA</sequence>
<proteinExistence type="predicted"/>
<gene>
    <name evidence="2" type="primary">g10933</name>
    <name evidence="2" type="ORF">VP750_LOCUS9798</name>
</gene>
<reference evidence="2 3" key="1">
    <citation type="submission" date="2024-06" db="EMBL/GenBank/DDBJ databases">
        <authorList>
            <person name="Kraege A."/>
            <person name="Thomma B."/>
        </authorList>
    </citation>
    <scope>NUCLEOTIDE SEQUENCE [LARGE SCALE GENOMIC DNA]</scope>
</reference>
<dbReference type="Proteomes" id="UP001497392">
    <property type="component" value="Unassembled WGS sequence"/>
</dbReference>
<organism evidence="2 3">
    <name type="scientific">Coccomyxa viridis</name>
    <dbReference type="NCBI Taxonomy" id="1274662"/>
    <lineage>
        <taxon>Eukaryota</taxon>
        <taxon>Viridiplantae</taxon>
        <taxon>Chlorophyta</taxon>
        <taxon>core chlorophytes</taxon>
        <taxon>Trebouxiophyceae</taxon>
        <taxon>Trebouxiophyceae incertae sedis</taxon>
        <taxon>Coccomyxaceae</taxon>
        <taxon>Coccomyxa</taxon>
    </lineage>
</organism>
<dbReference type="PANTHER" id="PTHR15002:SF0">
    <property type="entry name" value="RIBOSOMAL BIOGENESIS PROTEIN LAS1L"/>
    <property type="match status" value="1"/>
</dbReference>
<dbReference type="EMBL" id="CAXHTA020000017">
    <property type="protein sequence ID" value="CAL5227892.1"/>
    <property type="molecule type" value="Genomic_DNA"/>
</dbReference>
<comment type="caution">
    <text evidence="2">The sequence shown here is derived from an EMBL/GenBank/DDBJ whole genome shotgun (WGS) entry which is preliminary data.</text>
</comment>
<evidence type="ECO:0000313" key="3">
    <source>
        <dbReference type="Proteomes" id="UP001497392"/>
    </source>
</evidence>
<evidence type="ECO:0000313" key="2">
    <source>
        <dbReference type="EMBL" id="CAL5227892.1"/>
    </source>
</evidence>